<dbReference type="Gene3D" id="1.10.3290.10">
    <property type="entry name" value="Fido-like domain"/>
    <property type="match status" value="1"/>
</dbReference>
<organism evidence="2">
    <name type="scientific">Ralstonia solanacearum</name>
    <name type="common">Pseudomonas solanacearum</name>
    <dbReference type="NCBI Taxonomy" id="305"/>
    <lineage>
        <taxon>Bacteria</taxon>
        <taxon>Pseudomonadati</taxon>
        <taxon>Pseudomonadota</taxon>
        <taxon>Betaproteobacteria</taxon>
        <taxon>Burkholderiales</taxon>
        <taxon>Burkholderiaceae</taxon>
        <taxon>Ralstonia</taxon>
        <taxon>Ralstonia solanacearum species complex</taxon>
    </lineage>
</organism>
<evidence type="ECO:0000259" key="1">
    <source>
        <dbReference type="PROSITE" id="PS51459"/>
    </source>
</evidence>
<evidence type="ECO:0000313" key="2">
    <source>
        <dbReference type="EMBL" id="UZF16130.1"/>
    </source>
</evidence>
<dbReference type="PROSITE" id="PS51459">
    <property type="entry name" value="FIDO"/>
    <property type="match status" value="1"/>
</dbReference>
<proteinExistence type="predicted"/>
<dbReference type="Pfam" id="PF02661">
    <property type="entry name" value="Fic"/>
    <property type="match status" value="1"/>
</dbReference>
<dbReference type="SUPFAM" id="SSF140931">
    <property type="entry name" value="Fic-like"/>
    <property type="match status" value="1"/>
</dbReference>
<reference evidence="2" key="1">
    <citation type="submission" date="2021-10" db="EMBL/GenBank/DDBJ databases">
        <title>Complete genome sequences of five Ralstonia solancearum strains isolated from sunflower.</title>
        <authorList>
            <person name="She X."/>
            <person name="He Z."/>
        </authorList>
    </citation>
    <scope>NUCLEOTIDE SEQUENCE</scope>
    <source>
        <strain evidence="2">RS638</strain>
    </source>
</reference>
<dbReference type="InterPro" id="IPR003812">
    <property type="entry name" value="Fido"/>
</dbReference>
<dbReference type="InterPro" id="IPR036597">
    <property type="entry name" value="Fido-like_dom_sf"/>
</dbReference>
<protein>
    <submittedName>
        <fullName evidence="2">Fic family protein</fullName>
    </submittedName>
</protein>
<name>A0ABY6NFP0_RALSL</name>
<sequence length="272" mass="30652">MKRIFTGKDSELFNSLGFDWDRSALPKNVPVHEITLACSRLQSMLATYVFDASFLEGNPFSYAAVQCVVAGQTLPLVHYEISDRDQVRNLVMGTNKLIRLVRTRAFVLDKKTFTDLQGVVAKEEALEWGNFRGEGQEQHYTPHVGLGMNEDYIPSATLPGAPELNEIFNKGVAELEKLRDPFERAAAFFLFGALQQFFFDGNKRTSRMMMNGVLMSHGMDAISIPASRAQEFNQKMVDFYVSRNATSMMEFLVDCHPDAKLLKSAQIQAQDD</sequence>
<dbReference type="EMBL" id="CP085043">
    <property type="protein sequence ID" value="UZF16130.1"/>
    <property type="molecule type" value="Genomic_DNA"/>
</dbReference>
<gene>
    <name evidence="2" type="ORF">LH706_06730</name>
</gene>
<feature type="domain" description="Fido" evidence="1">
    <location>
        <begin position="108"/>
        <end position="254"/>
    </location>
</feature>
<accession>A0ABY6NFP0</accession>